<gene>
    <name evidence="1" type="ORF">LY89DRAFT_788532</name>
</gene>
<evidence type="ECO:0000313" key="1">
    <source>
        <dbReference type="EMBL" id="KUJ09135.1"/>
    </source>
</evidence>
<dbReference type="KEGG" id="psco:LY89DRAFT_788532"/>
<dbReference type="EMBL" id="KQ947433">
    <property type="protein sequence ID" value="KUJ09135.1"/>
    <property type="molecule type" value="Genomic_DNA"/>
</dbReference>
<organism evidence="1 2">
    <name type="scientific">Mollisia scopiformis</name>
    <name type="common">Conifer needle endophyte fungus</name>
    <name type="synonym">Phialocephala scopiformis</name>
    <dbReference type="NCBI Taxonomy" id="149040"/>
    <lineage>
        <taxon>Eukaryota</taxon>
        <taxon>Fungi</taxon>
        <taxon>Dikarya</taxon>
        <taxon>Ascomycota</taxon>
        <taxon>Pezizomycotina</taxon>
        <taxon>Leotiomycetes</taxon>
        <taxon>Helotiales</taxon>
        <taxon>Mollisiaceae</taxon>
        <taxon>Mollisia</taxon>
    </lineage>
</organism>
<evidence type="ECO:0000313" key="2">
    <source>
        <dbReference type="Proteomes" id="UP000070700"/>
    </source>
</evidence>
<dbReference type="Proteomes" id="UP000070700">
    <property type="component" value="Unassembled WGS sequence"/>
</dbReference>
<dbReference type="GeneID" id="28832903"/>
<dbReference type="AlphaFoldDB" id="A0A132B9Q5"/>
<accession>A0A132B9Q5</accession>
<keyword evidence="2" id="KW-1185">Reference proteome</keyword>
<name>A0A132B9Q5_MOLSC</name>
<protein>
    <submittedName>
        <fullName evidence="1">Uncharacterized protein</fullName>
    </submittedName>
</protein>
<proteinExistence type="predicted"/>
<dbReference type="InParanoid" id="A0A132B9Q5"/>
<reference evidence="1 2" key="1">
    <citation type="submission" date="2015-10" db="EMBL/GenBank/DDBJ databases">
        <title>Full genome of DAOMC 229536 Phialocephala scopiformis, a fungal endophyte of spruce producing the potent anti-insectan compound rugulosin.</title>
        <authorList>
            <consortium name="DOE Joint Genome Institute"/>
            <person name="Walker A.K."/>
            <person name="Frasz S.L."/>
            <person name="Seifert K.A."/>
            <person name="Miller J.D."/>
            <person name="Mondo S.J."/>
            <person name="Labutti K."/>
            <person name="Lipzen A."/>
            <person name="Dockter R."/>
            <person name="Kennedy M."/>
            <person name="Grigoriev I.V."/>
            <person name="Spatafora J.W."/>
        </authorList>
    </citation>
    <scope>NUCLEOTIDE SEQUENCE [LARGE SCALE GENOMIC DNA]</scope>
    <source>
        <strain evidence="1 2">CBS 120377</strain>
    </source>
</reference>
<sequence>MNRKKAQLREDLVKHYEEIISETQELIRFLRSQFNLLYNEWEMVALGSSAFSDHWAGSGFVPPLEKLQVDGEKKELLISEMMTADRDRDGSLGRDAKTDRAYRKKAEDRLNGAESWKELRVAAERIADGFLNWESEGGKGGVDMYLKGLSR</sequence>
<dbReference type="RefSeq" id="XP_018063490.1">
    <property type="nucleotide sequence ID" value="XM_018223177.1"/>
</dbReference>